<keyword evidence="2" id="KW-1185">Reference proteome</keyword>
<organism evidence="1 2">
    <name type="scientific">Massilia orientalis</name>
    <dbReference type="NCBI Taxonomy" id="3050128"/>
    <lineage>
        <taxon>Bacteria</taxon>
        <taxon>Pseudomonadati</taxon>
        <taxon>Pseudomonadota</taxon>
        <taxon>Betaproteobacteria</taxon>
        <taxon>Burkholderiales</taxon>
        <taxon>Oxalobacteraceae</taxon>
        <taxon>Telluria group</taxon>
        <taxon>Massilia</taxon>
    </lineage>
</organism>
<accession>A0ACC7ML74</accession>
<evidence type="ECO:0000313" key="2">
    <source>
        <dbReference type="Proteomes" id="UP001168096"/>
    </source>
</evidence>
<reference evidence="1" key="1">
    <citation type="submission" date="2024-11" db="EMBL/GenBank/DDBJ databases">
        <title>Description of Massilia orientalis sp. nov., isolated from rhizosphere soil of Ageratina adenophora.</title>
        <authorList>
            <person name="Wang Y."/>
        </authorList>
    </citation>
    <scope>NUCLEOTIDE SEQUENCE</scope>
    <source>
        <strain evidence="1">YIM B02787</strain>
    </source>
</reference>
<sequence>MPVLILHADHLLTMDANNTILTDGAAAIDANGRIVVVGDAATLKAQFPQVPVKRLKDRLLMPGLINTHAHSGLLRGTAEGLPVWDWLQQFIDPMHRVVTPQEAEIASRLCYAEALLSGTTTVVDMWRHMHGSAQAAADLGIRAVLVPYVAEHPDHDYFETLNSNEALIQQWHGGADGRIQVWVGMEHMFYATPKAWKRAIEISRHYGVGFHTHSNESRFDVEETQRRYGMRPIQALEKFGLLDAPNVLLAHCVWLSDEEIAILARRKVGVAHNPVSNMKLASGAAPVEALLAAGVAVGLGTDGEKENNNLDMFEEMKTASLLAKLSKLDAAALDAWSVCRMATIDGARALGFDSQVGSIEAGKMADMIAVRTHTPRMTPLLGGSHGNLHHNLVHAVQGGDVDMTMVAGRIVVDGGQLCSGDLAAIITRANHAVPDLFRRRADWMREHGSVNALHTQSSAT</sequence>
<gene>
    <name evidence="1" type="ORF">QPK29_031915</name>
</gene>
<evidence type="ECO:0000313" key="1">
    <source>
        <dbReference type="EMBL" id="MFJ1472344.1"/>
    </source>
</evidence>
<dbReference type="EMBL" id="JASNRB020000042">
    <property type="protein sequence ID" value="MFJ1472344.1"/>
    <property type="molecule type" value="Genomic_DNA"/>
</dbReference>
<comment type="caution">
    <text evidence="1">The sequence shown here is derived from an EMBL/GenBank/DDBJ whole genome shotgun (WGS) entry which is preliminary data.</text>
</comment>
<proteinExistence type="predicted"/>
<protein>
    <submittedName>
        <fullName evidence="1">Amidohydrolase family protein</fullName>
    </submittedName>
</protein>
<name>A0ACC7ML74_9BURK</name>
<dbReference type="Proteomes" id="UP001168096">
    <property type="component" value="Unassembled WGS sequence"/>
</dbReference>